<sequence>MRNKNSEAAQALVAKNIEVFETTFDDLAGLTKAAQGATGVFSVQMGTHPGNKGEERRHATNLVAAAKAAGVQQFVHTSVARAGEHKHFVDWDKGRWEPLYWQEKAAAIEAVKAAGFPYWTILKPPFLMENLLPPRDAGLFPLIAQGKLNTPIASNTKTDWLTAQDIGRFAAEAFTQPEKFNHKELSIVGDKLTMAEVAEALSAVTGKRFEATSLTVEEAAASGLFKWGVETYTWQNVEGYQVDPQEAADYGIQPESLKAFLENHKSFLQARYAGLAKAKVNDI</sequence>
<dbReference type="PANTHER" id="PTHR42748">
    <property type="entry name" value="NITROGEN METABOLITE REPRESSION PROTEIN NMRA FAMILY MEMBER"/>
    <property type="match status" value="1"/>
</dbReference>
<comment type="similarity">
    <text evidence="1">Belongs to the NmrA-type oxidoreductase family.</text>
</comment>
<evidence type="ECO:0000313" key="4">
    <source>
        <dbReference type="EMBL" id="MBD2705703.1"/>
    </source>
</evidence>
<evidence type="ECO:0000259" key="3">
    <source>
        <dbReference type="Pfam" id="PF05368"/>
    </source>
</evidence>
<dbReference type="PANTHER" id="PTHR42748:SF7">
    <property type="entry name" value="NMRA LIKE REDOX SENSOR 1-RELATED"/>
    <property type="match status" value="1"/>
</dbReference>
<dbReference type="EMBL" id="JACWZY010000066">
    <property type="protein sequence ID" value="MBD2705703.1"/>
    <property type="molecule type" value="Genomic_DNA"/>
</dbReference>
<dbReference type="Gene3D" id="3.90.25.10">
    <property type="entry name" value="UDP-galactose 4-epimerase, domain 1"/>
    <property type="match status" value="1"/>
</dbReference>
<evidence type="ECO:0000256" key="1">
    <source>
        <dbReference type="ARBA" id="ARBA00006328"/>
    </source>
</evidence>
<dbReference type="InterPro" id="IPR036291">
    <property type="entry name" value="NAD(P)-bd_dom_sf"/>
</dbReference>
<keyword evidence="2" id="KW-0521">NADP</keyword>
<organism evidence="4 5">
    <name type="scientific">Spirosoma profusum</name>
    <dbReference type="NCBI Taxonomy" id="2771354"/>
    <lineage>
        <taxon>Bacteria</taxon>
        <taxon>Pseudomonadati</taxon>
        <taxon>Bacteroidota</taxon>
        <taxon>Cytophagia</taxon>
        <taxon>Cytophagales</taxon>
        <taxon>Cytophagaceae</taxon>
        <taxon>Spirosoma</taxon>
    </lineage>
</organism>
<comment type="caution">
    <text evidence="4">The sequence shown here is derived from an EMBL/GenBank/DDBJ whole genome shotgun (WGS) entry which is preliminary data.</text>
</comment>
<reference evidence="4" key="1">
    <citation type="submission" date="2020-09" db="EMBL/GenBank/DDBJ databases">
        <authorList>
            <person name="Kim M.K."/>
        </authorList>
    </citation>
    <scope>NUCLEOTIDE SEQUENCE</scope>
    <source>
        <strain evidence="4">BT702</strain>
    </source>
</reference>
<dbReference type="SUPFAM" id="SSF51735">
    <property type="entry name" value="NAD(P)-binding Rossmann-fold domains"/>
    <property type="match status" value="1"/>
</dbReference>
<protein>
    <submittedName>
        <fullName evidence="4">NmrA family NAD(P)-binding protein</fullName>
    </submittedName>
</protein>
<accession>A0A927AWF2</accession>
<evidence type="ECO:0000256" key="2">
    <source>
        <dbReference type="ARBA" id="ARBA00022857"/>
    </source>
</evidence>
<dbReference type="Pfam" id="PF05368">
    <property type="entry name" value="NmrA"/>
    <property type="match status" value="1"/>
</dbReference>
<dbReference type="InterPro" id="IPR051164">
    <property type="entry name" value="NmrA-like_oxidored"/>
</dbReference>
<proteinExistence type="inferred from homology"/>
<keyword evidence="5" id="KW-1185">Reference proteome</keyword>
<dbReference type="AlphaFoldDB" id="A0A927AWF2"/>
<name>A0A927AWF2_9BACT</name>
<feature type="domain" description="NmrA-like" evidence="3">
    <location>
        <begin position="1"/>
        <end position="219"/>
    </location>
</feature>
<dbReference type="InterPro" id="IPR008030">
    <property type="entry name" value="NmrA-like"/>
</dbReference>
<evidence type="ECO:0000313" key="5">
    <source>
        <dbReference type="Proteomes" id="UP000598820"/>
    </source>
</evidence>
<dbReference type="Gene3D" id="3.40.50.720">
    <property type="entry name" value="NAD(P)-binding Rossmann-like Domain"/>
    <property type="match status" value="1"/>
</dbReference>
<dbReference type="Proteomes" id="UP000598820">
    <property type="component" value="Unassembled WGS sequence"/>
</dbReference>
<gene>
    <name evidence="4" type="ORF">IC229_34160</name>
</gene>